<dbReference type="Gene3D" id="3.40.30.10">
    <property type="entry name" value="Glutaredoxin"/>
    <property type="match status" value="1"/>
</dbReference>
<evidence type="ECO:0000256" key="6">
    <source>
        <dbReference type="ARBA" id="ARBA00023284"/>
    </source>
</evidence>
<dbReference type="InterPro" id="IPR051470">
    <property type="entry name" value="Thiol:disulfide_interchange"/>
</dbReference>
<name>U2G2M8_9GAMM</name>
<sequence>MRRLARPVVALGLLLATLPLALAAAAPEWPAPIRNIQDKGVTIVEEFDAPGGMTGYAARAGNRPLTLYLTPDGDHVIIGPMLDAEGNNLSQEILDATITQPDIQNAWPALEDSNWVADGADDAERKIYVFTDPNCPYCHKFYEIARPWVEAGKVQLRHIPVGILKPSSAGKAAAILGAEDPSAALAQHENNYTSGGITPLEDMTPALRQQVAANNMLMSSLGIQGTPGLVYRDDDGEIGIKQGVPQGKLRKDIMGAK</sequence>
<dbReference type="InterPro" id="IPR036249">
    <property type="entry name" value="Thioredoxin-like_sf"/>
</dbReference>
<keyword evidence="11" id="KW-1185">Reference proteome</keyword>
<dbReference type="eggNOG" id="COG1651">
    <property type="taxonomic scope" value="Bacteria"/>
</dbReference>
<dbReference type="Pfam" id="PF13098">
    <property type="entry name" value="Thioredoxin_2"/>
    <property type="match status" value="1"/>
</dbReference>
<dbReference type="InterPro" id="IPR018950">
    <property type="entry name" value="DiS-bond_isomerase_DsbC/G_N"/>
</dbReference>
<evidence type="ECO:0000256" key="1">
    <source>
        <dbReference type="ARBA" id="ARBA00004418"/>
    </source>
</evidence>
<dbReference type="CDD" id="cd03020">
    <property type="entry name" value="DsbA_DsbC_DsbG"/>
    <property type="match status" value="1"/>
</dbReference>
<dbReference type="STRING" id="1033802.SSPSH_000553"/>
<evidence type="ECO:0000256" key="3">
    <source>
        <dbReference type="ARBA" id="ARBA00022729"/>
    </source>
</evidence>
<dbReference type="Pfam" id="PF10411">
    <property type="entry name" value="DsbC_N"/>
    <property type="match status" value="1"/>
</dbReference>
<dbReference type="Gene3D" id="3.10.450.70">
    <property type="entry name" value="Disulphide bond isomerase, DsbC/G, N-terminal"/>
    <property type="match status" value="1"/>
</dbReference>
<dbReference type="InterPro" id="IPR012336">
    <property type="entry name" value="Thioredoxin-like_fold"/>
</dbReference>
<dbReference type="InterPro" id="IPR033954">
    <property type="entry name" value="DiS-bond_Isoase_DsbC/G"/>
</dbReference>
<comment type="subcellular location">
    <subcellularLocation>
        <location evidence="1 7">Periplasm</location>
    </subcellularLocation>
</comment>
<keyword evidence="6 7" id="KW-0676">Redox-active center</keyword>
<feature type="domain" description="Thioredoxin-like fold" evidence="9">
    <location>
        <begin position="123"/>
        <end position="238"/>
    </location>
</feature>
<organism evidence="10 11">
    <name type="scientific">Salinisphaera shabanensis E1L3A</name>
    <dbReference type="NCBI Taxonomy" id="1033802"/>
    <lineage>
        <taxon>Bacteria</taxon>
        <taxon>Pseudomonadati</taxon>
        <taxon>Pseudomonadota</taxon>
        <taxon>Gammaproteobacteria</taxon>
        <taxon>Salinisphaerales</taxon>
        <taxon>Salinisphaeraceae</taxon>
        <taxon>Salinisphaera</taxon>
    </lineage>
</organism>
<dbReference type="OrthoDB" id="5298214at2"/>
<evidence type="ECO:0000256" key="5">
    <source>
        <dbReference type="ARBA" id="ARBA00023157"/>
    </source>
</evidence>
<dbReference type="SUPFAM" id="SSF52833">
    <property type="entry name" value="Thioredoxin-like"/>
    <property type="match status" value="1"/>
</dbReference>
<dbReference type="PANTHER" id="PTHR35272:SF4">
    <property type="entry name" value="THIOL:DISULFIDE INTERCHANGE PROTEIN DSBG"/>
    <property type="match status" value="1"/>
</dbReference>
<evidence type="ECO:0000259" key="8">
    <source>
        <dbReference type="Pfam" id="PF10411"/>
    </source>
</evidence>
<evidence type="ECO:0000256" key="7">
    <source>
        <dbReference type="RuleBase" id="RU364038"/>
    </source>
</evidence>
<proteinExistence type="inferred from homology"/>
<keyword evidence="5" id="KW-1015">Disulfide bond</keyword>
<reference evidence="10 11" key="1">
    <citation type="journal article" date="2011" name="J. Bacteriol.">
        <title>Genome sequence of Salinisphaera shabanensis, a gammaproteobacterium from the harsh, variable environment of the brine-seawater interface of the Shaban Deep in the Red Sea.</title>
        <authorList>
            <person name="Antunes A."/>
            <person name="Alam I."/>
            <person name="Bajic V.B."/>
            <person name="Stingl U."/>
        </authorList>
    </citation>
    <scope>NUCLEOTIDE SEQUENCE [LARGE SCALE GENOMIC DNA]</scope>
    <source>
        <strain evidence="10 11">E1L3A</strain>
    </source>
</reference>
<dbReference type="RefSeq" id="WP_021031329.1">
    <property type="nucleotide sequence ID" value="NZ_AFNV02000003.1"/>
</dbReference>
<evidence type="ECO:0000256" key="2">
    <source>
        <dbReference type="ARBA" id="ARBA00009813"/>
    </source>
</evidence>
<comment type="function">
    <text evidence="7">Required for disulfide bond formation in some periplasmic proteins. Acts by transferring its disulfide bond to other proteins and is reduced in the process.</text>
</comment>
<evidence type="ECO:0000313" key="10">
    <source>
        <dbReference type="EMBL" id="ERJ20443.1"/>
    </source>
</evidence>
<feature type="signal peptide" evidence="7">
    <location>
        <begin position="1"/>
        <end position="23"/>
    </location>
</feature>
<feature type="domain" description="Disulphide bond isomerase DsbC/G N-terminal" evidence="8">
    <location>
        <begin position="45"/>
        <end position="90"/>
    </location>
</feature>
<dbReference type="NCBIfam" id="NF008657">
    <property type="entry name" value="PRK11657.1"/>
    <property type="match status" value="1"/>
</dbReference>
<comment type="similarity">
    <text evidence="2 7">Belongs to the thioredoxin family. DsbC subfamily.</text>
</comment>
<reference evidence="10 11" key="2">
    <citation type="journal article" date="2013" name="PLoS ONE">
        <title>INDIGO - INtegrated Data Warehouse of MIcrobial GenOmes with Examples from the Red Sea Extremophiles.</title>
        <authorList>
            <person name="Alam I."/>
            <person name="Antunes A."/>
            <person name="Kamau A.A."/>
            <person name="Ba Alawi W."/>
            <person name="Kalkatawi M."/>
            <person name="Stingl U."/>
            <person name="Bajic V.B."/>
        </authorList>
    </citation>
    <scope>NUCLEOTIDE SEQUENCE [LARGE SCALE GENOMIC DNA]</scope>
    <source>
        <strain evidence="10 11">E1L3A</strain>
    </source>
</reference>
<dbReference type="GO" id="GO:0042597">
    <property type="term" value="C:periplasmic space"/>
    <property type="evidence" value="ECO:0007669"/>
    <property type="project" value="UniProtKB-SubCell"/>
</dbReference>
<evidence type="ECO:0000256" key="4">
    <source>
        <dbReference type="ARBA" id="ARBA00022764"/>
    </source>
</evidence>
<dbReference type="AlphaFoldDB" id="U2G2M8"/>
<dbReference type="EMBL" id="AFNV02000003">
    <property type="protein sequence ID" value="ERJ20443.1"/>
    <property type="molecule type" value="Genomic_DNA"/>
</dbReference>
<keyword evidence="3 7" id="KW-0732">Signal</keyword>
<dbReference type="InterPro" id="IPR009094">
    <property type="entry name" value="DiS-bond_isomerase_DsbC/G_N_sf"/>
</dbReference>
<accession>U2G2M8</accession>
<dbReference type="SUPFAM" id="SSF54423">
    <property type="entry name" value="DsbC/DsbG N-terminal domain-like"/>
    <property type="match status" value="1"/>
</dbReference>
<evidence type="ECO:0000259" key="9">
    <source>
        <dbReference type="Pfam" id="PF13098"/>
    </source>
</evidence>
<protein>
    <recommendedName>
        <fullName evidence="7">Thiol:disulfide interchange protein</fullName>
    </recommendedName>
</protein>
<feature type="chain" id="PRO_5010003620" description="Thiol:disulfide interchange protein" evidence="7">
    <location>
        <begin position="24"/>
        <end position="257"/>
    </location>
</feature>
<dbReference type="PANTHER" id="PTHR35272">
    <property type="entry name" value="THIOL:DISULFIDE INTERCHANGE PROTEIN DSBC-RELATED"/>
    <property type="match status" value="1"/>
</dbReference>
<comment type="caution">
    <text evidence="10">The sequence shown here is derived from an EMBL/GenBank/DDBJ whole genome shotgun (WGS) entry which is preliminary data.</text>
</comment>
<evidence type="ECO:0000313" key="11">
    <source>
        <dbReference type="Proteomes" id="UP000006242"/>
    </source>
</evidence>
<keyword evidence="10" id="KW-0808">Transferase</keyword>
<keyword evidence="4 7" id="KW-0574">Periplasm</keyword>
<gene>
    <name evidence="10" type="primary">dsbG</name>
    <name evidence="10" type="ORF">SSPSH_000553</name>
</gene>
<dbReference type="Proteomes" id="UP000006242">
    <property type="component" value="Unassembled WGS sequence"/>
</dbReference>
<dbReference type="GO" id="GO:0016740">
    <property type="term" value="F:transferase activity"/>
    <property type="evidence" value="ECO:0007669"/>
    <property type="project" value="UniProtKB-KW"/>
</dbReference>